<feature type="transmembrane region" description="Helical" evidence="1">
    <location>
        <begin position="171"/>
        <end position="191"/>
    </location>
</feature>
<keyword evidence="3" id="KW-1185">Reference proteome</keyword>
<gene>
    <name evidence="2" type="ORF">AB986_11545</name>
</gene>
<sequence length="414" mass="47916">MTSFQLLKKRVSDDRRYKLRDLRTALDWTVWFYILIPALIVSVVYYQSWWIMAPEWLNFVPEQAMMVPLFLGATWWSLRVYLEEADQVYILQNQNLVDGLKKWGMVHSLLKGSVLTLFSIAVVLPFLITGWNWGMEQVVITGIFVLLASWNVNVCRYFIDLTIQSIWIKWIPLMMVNVVSIGILVFVSQVGWKSREFVFVGVALLLVLLIAQLYYRIKVKGTFFHDVMMERGYKQSVTNLLMKQVGVSSGRTVLVRKKPFLFKGSKRLRKQGSPETRIVDLYVKWLLRSPGKVQYYLQVTGWGIAAIFLLPLVVKVIVLLFALYAFIGLSKADWHEFSERSYAQLFQWDQQLRELSAKKASKVFTMPCFILVCVMTGVAFPGWIGMLLFPLGGWVMMMGSIRMVHQDVRSSSPQ</sequence>
<evidence type="ECO:0000313" key="2">
    <source>
        <dbReference type="EMBL" id="KMM36596.1"/>
    </source>
</evidence>
<feature type="transmembrane region" description="Helical" evidence="1">
    <location>
        <begin position="302"/>
        <end position="327"/>
    </location>
</feature>
<organism evidence="2 3">
    <name type="scientific">Guptibacillus hwajinpoensis</name>
    <dbReference type="NCBI Taxonomy" id="208199"/>
    <lineage>
        <taxon>Bacteria</taxon>
        <taxon>Bacillati</taxon>
        <taxon>Bacillota</taxon>
        <taxon>Bacilli</taxon>
        <taxon>Bacillales</taxon>
        <taxon>Guptibacillaceae</taxon>
        <taxon>Guptibacillus</taxon>
    </lineage>
</organism>
<dbReference type="GO" id="GO:0016020">
    <property type="term" value="C:membrane"/>
    <property type="evidence" value="ECO:0007669"/>
    <property type="project" value="InterPro"/>
</dbReference>
<dbReference type="InterPro" id="IPR010288">
    <property type="entry name" value="EcsB_ABC"/>
</dbReference>
<dbReference type="RefSeq" id="WP_048311308.1">
    <property type="nucleotide sequence ID" value="NZ_CP119526.1"/>
</dbReference>
<feature type="transmembrane region" description="Helical" evidence="1">
    <location>
        <begin position="65"/>
        <end position="82"/>
    </location>
</feature>
<dbReference type="OrthoDB" id="2448479at2"/>
<keyword evidence="1" id="KW-1133">Transmembrane helix</keyword>
<keyword evidence="1" id="KW-0472">Membrane</keyword>
<accession>A0A0J6CK71</accession>
<dbReference type="Proteomes" id="UP000035996">
    <property type="component" value="Unassembled WGS sequence"/>
</dbReference>
<feature type="transmembrane region" description="Helical" evidence="1">
    <location>
        <begin position="109"/>
        <end position="133"/>
    </location>
</feature>
<feature type="transmembrane region" description="Helical" evidence="1">
    <location>
        <begin position="25"/>
        <end position="45"/>
    </location>
</feature>
<evidence type="ECO:0000256" key="1">
    <source>
        <dbReference type="SAM" id="Phobius"/>
    </source>
</evidence>
<feature type="transmembrane region" description="Helical" evidence="1">
    <location>
        <begin position="139"/>
        <end position="159"/>
    </location>
</feature>
<dbReference type="AlphaFoldDB" id="A0A0J6CK71"/>
<evidence type="ECO:0000313" key="3">
    <source>
        <dbReference type="Proteomes" id="UP000035996"/>
    </source>
</evidence>
<name>A0A0J6CK71_9BACL</name>
<comment type="caution">
    <text evidence="2">The sequence shown here is derived from an EMBL/GenBank/DDBJ whole genome shotgun (WGS) entry which is preliminary data.</text>
</comment>
<dbReference type="STRING" id="157733.AB986_11545"/>
<feature type="transmembrane region" description="Helical" evidence="1">
    <location>
        <begin position="369"/>
        <end position="395"/>
    </location>
</feature>
<keyword evidence="1" id="KW-0812">Transmembrane</keyword>
<dbReference type="Pfam" id="PF05975">
    <property type="entry name" value="EcsB"/>
    <property type="match status" value="1"/>
</dbReference>
<protein>
    <submittedName>
        <fullName evidence="2">Uncharacterized protein</fullName>
    </submittedName>
</protein>
<proteinExistence type="predicted"/>
<reference evidence="2" key="1">
    <citation type="submission" date="2015-06" db="EMBL/GenBank/DDBJ databases">
        <authorList>
            <person name="Liu B."/>
            <person name="Wang J."/>
            <person name="Zhu Y."/>
            <person name="Liu G."/>
            <person name="Chen Q."/>
            <person name="Zheng C."/>
            <person name="Che J."/>
            <person name="Ge C."/>
            <person name="Shi H."/>
            <person name="Pan Z."/>
            <person name="Liu X."/>
        </authorList>
    </citation>
    <scope>NUCLEOTIDE SEQUENCE [LARGE SCALE GENOMIC DNA]</scope>
    <source>
        <strain evidence="2">DSM 16346</strain>
    </source>
</reference>
<feature type="transmembrane region" description="Helical" evidence="1">
    <location>
        <begin position="197"/>
        <end position="215"/>
    </location>
</feature>
<dbReference type="EMBL" id="LELK01000004">
    <property type="protein sequence ID" value="KMM36596.1"/>
    <property type="molecule type" value="Genomic_DNA"/>
</dbReference>